<keyword evidence="5" id="KW-0460">Magnesium</keyword>
<name>A0AAD9EEB6_9PEZI</name>
<feature type="binding site" evidence="5">
    <location>
        <position position="225"/>
    </location>
    <ligand>
        <name>Mg(2+)</name>
        <dbReference type="ChEBI" id="CHEBI:18420"/>
    </ligand>
</feature>
<evidence type="ECO:0000256" key="4">
    <source>
        <dbReference type="PIRSR" id="PIRSR606689-1"/>
    </source>
</evidence>
<dbReference type="GO" id="GO:0098852">
    <property type="term" value="C:lytic vacuole membrane"/>
    <property type="evidence" value="ECO:0007669"/>
    <property type="project" value="TreeGrafter"/>
</dbReference>
<dbReference type="PROSITE" id="PS51419">
    <property type="entry name" value="RAB"/>
    <property type="match status" value="1"/>
</dbReference>
<dbReference type="InterPro" id="IPR027417">
    <property type="entry name" value="P-loop_NTPase"/>
</dbReference>
<dbReference type="SMART" id="SM00175">
    <property type="entry name" value="RAB"/>
    <property type="match status" value="1"/>
</dbReference>
<organism evidence="6 7">
    <name type="scientific">Colletotrichum chrysophilum</name>
    <dbReference type="NCBI Taxonomy" id="1836956"/>
    <lineage>
        <taxon>Eukaryota</taxon>
        <taxon>Fungi</taxon>
        <taxon>Dikarya</taxon>
        <taxon>Ascomycota</taxon>
        <taxon>Pezizomycotina</taxon>
        <taxon>Sordariomycetes</taxon>
        <taxon>Hypocreomycetidae</taxon>
        <taxon>Glomerellales</taxon>
        <taxon>Glomerellaceae</taxon>
        <taxon>Colletotrichum</taxon>
        <taxon>Colletotrichum gloeosporioides species complex</taxon>
    </lineage>
</organism>
<evidence type="ECO:0000256" key="1">
    <source>
        <dbReference type="ARBA" id="ARBA00010290"/>
    </source>
</evidence>
<dbReference type="GO" id="GO:0015031">
    <property type="term" value="P:protein transport"/>
    <property type="evidence" value="ECO:0007669"/>
    <property type="project" value="InterPro"/>
</dbReference>
<keyword evidence="2 4" id="KW-0547">Nucleotide-binding</keyword>
<dbReference type="PANTHER" id="PTHR45732">
    <property type="entry name" value="ADP-RIBOSYLATION FACTOR-LIKE PROTEIN 8"/>
    <property type="match status" value="1"/>
</dbReference>
<dbReference type="SMART" id="SM00177">
    <property type="entry name" value="ARF"/>
    <property type="match status" value="1"/>
</dbReference>
<evidence type="ECO:0000313" key="6">
    <source>
        <dbReference type="EMBL" id="KAK1841726.1"/>
    </source>
</evidence>
<feature type="binding site" evidence="4">
    <location>
        <begin position="200"/>
        <end position="207"/>
    </location>
    <ligand>
        <name>GTP</name>
        <dbReference type="ChEBI" id="CHEBI:37565"/>
    </ligand>
</feature>
<dbReference type="GO" id="GO:0003924">
    <property type="term" value="F:GTPase activity"/>
    <property type="evidence" value="ECO:0007669"/>
    <property type="project" value="InterPro"/>
</dbReference>
<reference evidence="6" key="1">
    <citation type="submission" date="2023-01" db="EMBL/GenBank/DDBJ databases">
        <title>Colletotrichum chrysophilum M932 genome sequence.</title>
        <authorList>
            <person name="Baroncelli R."/>
        </authorList>
    </citation>
    <scope>NUCLEOTIDE SEQUENCE</scope>
    <source>
        <strain evidence="6">M932</strain>
    </source>
</reference>
<dbReference type="Pfam" id="PF00025">
    <property type="entry name" value="Arf"/>
    <property type="match status" value="1"/>
</dbReference>
<feature type="binding site" evidence="4">
    <location>
        <position position="247"/>
    </location>
    <ligand>
        <name>GTP</name>
        <dbReference type="ChEBI" id="CHEBI:37565"/>
    </ligand>
</feature>
<dbReference type="AlphaFoldDB" id="A0AAD9EEB6"/>
<keyword evidence="5" id="KW-0479">Metal-binding</keyword>
<dbReference type="PROSITE" id="PS51417">
    <property type="entry name" value="ARF"/>
    <property type="match status" value="1"/>
</dbReference>
<evidence type="ECO:0000256" key="5">
    <source>
        <dbReference type="PIRSR" id="PIRSR606689-2"/>
    </source>
</evidence>
<evidence type="ECO:0000256" key="3">
    <source>
        <dbReference type="ARBA" id="ARBA00023134"/>
    </source>
</evidence>
<dbReference type="Proteomes" id="UP001243330">
    <property type="component" value="Unassembled WGS sequence"/>
</dbReference>
<dbReference type="CDD" id="cd04159">
    <property type="entry name" value="Arl10_like"/>
    <property type="match status" value="1"/>
</dbReference>
<sequence length="356" mass="40184">MLGESVHHLASLRQDHRHYIETDVSHIPLTLLGVRYSRFCATARLVLLSAFCQRKKESIDVAKPVHPSQAKGRRKPWWKIPVSASEPCRLFSIPGSPRSPSLLLSLRLSPPLLSVWSAYGTHNITEALSSRLFSNRFPSALAHEELGTRLPPYTFIKLYVPFRASASRPPAAIMAGLFRKVYDWLLRTFWATEMDVTMIGLQNAGKTSLLRVLAGGEFTIDSIPTVGFNMKRVQRGHVTLKCWDIGGQPRFRTMWERYCRGVNAIVFIVDIADMDVLQQAREELHALMGQASLREIPLLVLGNKSDLPQKLSVDELIDALDLKSIGHREVCCYGISAKEETNLDAVIQWLMKWANR</sequence>
<dbReference type="PANTHER" id="PTHR45732:SF7">
    <property type="entry name" value="ADP-RIBOSYLATION FACTOR-LIKE PROTEIN 8"/>
    <property type="match status" value="1"/>
</dbReference>
<dbReference type="GO" id="GO:0005525">
    <property type="term" value="F:GTP binding"/>
    <property type="evidence" value="ECO:0007669"/>
    <property type="project" value="UniProtKB-KW"/>
</dbReference>
<dbReference type="EMBL" id="JAQOWY010000461">
    <property type="protein sequence ID" value="KAK1841726.1"/>
    <property type="molecule type" value="Genomic_DNA"/>
</dbReference>
<keyword evidence="7" id="KW-1185">Reference proteome</keyword>
<gene>
    <name evidence="6" type="ORF">CCHR01_15659</name>
</gene>
<dbReference type="NCBIfam" id="TIGR00231">
    <property type="entry name" value="small_GTP"/>
    <property type="match status" value="1"/>
</dbReference>
<proteinExistence type="inferred from homology"/>
<feature type="binding site" evidence="5">
    <location>
        <position position="207"/>
    </location>
    <ligand>
        <name>Mg(2+)</name>
        <dbReference type="ChEBI" id="CHEBI:18420"/>
    </ligand>
</feature>
<dbReference type="PRINTS" id="PR00328">
    <property type="entry name" value="SAR1GTPBP"/>
</dbReference>
<dbReference type="InterPro" id="IPR044154">
    <property type="entry name" value="Arl8a/8b"/>
</dbReference>
<dbReference type="SUPFAM" id="SSF52540">
    <property type="entry name" value="P-loop containing nucleoside triphosphate hydrolases"/>
    <property type="match status" value="1"/>
</dbReference>
<keyword evidence="3 4" id="KW-0342">GTP-binding</keyword>
<dbReference type="FunFam" id="3.40.50.300:FF:001015">
    <property type="entry name" value="ADP-ribosylation factor-like protein 8B"/>
    <property type="match status" value="1"/>
</dbReference>
<feature type="binding site" evidence="4">
    <location>
        <begin position="303"/>
        <end position="306"/>
    </location>
    <ligand>
        <name>GTP</name>
        <dbReference type="ChEBI" id="CHEBI:37565"/>
    </ligand>
</feature>
<dbReference type="SMART" id="SM00178">
    <property type="entry name" value="SAR"/>
    <property type="match status" value="1"/>
</dbReference>
<accession>A0AAD9EEB6</accession>
<protein>
    <submittedName>
        <fullName evidence="6">ADP-ribosylation factor family protein</fullName>
    </submittedName>
</protein>
<dbReference type="InterPro" id="IPR006689">
    <property type="entry name" value="Small_GTPase_ARF/SAR"/>
</dbReference>
<dbReference type="Gene3D" id="3.40.50.300">
    <property type="entry name" value="P-loop containing nucleotide triphosphate hydrolases"/>
    <property type="match status" value="1"/>
</dbReference>
<dbReference type="InterPro" id="IPR005225">
    <property type="entry name" value="Small_GTP-bd"/>
</dbReference>
<dbReference type="GO" id="GO:0046872">
    <property type="term" value="F:metal ion binding"/>
    <property type="evidence" value="ECO:0007669"/>
    <property type="project" value="UniProtKB-KW"/>
</dbReference>
<comment type="similarity">
    <text evidence="1">Belongs to the small GTPase superfamily. Arf family.</text>
</comment>
<evidence type="ECO:0000313" key="7">
    <source>
        <dbReference type="Proteomes" id="UP001243330"/>
    </source>
</evidence>
<evidence type="ECO:0000256" key="2">
    <source>
        <dbReference type="ARBA" id="ARBA00022741"/>
    </source>
</evidence>
<comment type="caution">
    <text evidence="6">The sequence shown here is derived from an EMBL/GenBank/DDBJ whole genome shotgun (WGS) entry which is preliminary data.</text>
</comment>